<keyword evidence="3 7" id="KW-0479">Metal-binding</keyword>
<evidence type="ECO:0000313" key="9">
    <source>
        <dbReference type="Proteomes" id="UP000559027"/>
    </source>
</evidence>
<reference evidence="8 9" key="1">
    <citation type="journal article" date="2020" name="ISME J.">
        <title>Uncovering the hidden diversity of litter-decomposition mechanisms in mushroom-forming fungi.</title>
        <authorList>
            <person name="Floudas D."/>
            <person name="Bentzer J."/>
            <person name="Ahren D."/>
            <person name="Johansson T."/>
            <person name="Persson P."/>
            <person name="Tunlid A."/>
        </authorList>
    </citation>
    <scope>NUCLEOTIDE SEQUENCE [LARGE SCALE GENOMIC DNA]</scope>
    <source>
        <strain evidence="8 9">CBS 146.42</strain>
    </source>
</reference>
<comment type="subcellular location">
    <subcellularLocation>
        <location evidence="7">Secreted</location>
    </subcellularLocation>
</comment>
<evidence type="ECO:0000256" key="6">
    <source>
        <dbReference type="ARBA" id="ARBA00023049"/>
    </source>
</evidence>
<sequence length="121" mass="13252">MGRRFQLKLKLWFNQMFVNSPDISSSREQSVASCVFNNAYDPDDSQSLENATIDNASYVIGALHDIAYRYGFTETVGNFQIDNLGRGGAGKVRGSGDGGPLQISVRDPSDINNAVFQTLPE</sequence>
<dbReference type="Proteomes" id="UP000559027">
    <property type="component" value="Unassembled WGS sequence"/>
</dbReference>
<keyword evidence="4 7" id="KW-0378">Hydrolase</keyword>
<keyword evidence="7" id="KW-0865">Zymogen</keyword>
<accession>A0A8H5FW11</accession>
<dbReference type="AlphaFoldDB" id="A0A8H5FW11"/>
<dbReference type="GO" id="GO:0006508">
    <property type="term" value="P:proteolysis"/>
    <property type="evidence" value="ECO:0007669"/>
    <property type="project" value="UniProtKB-KW"/>
</dbReference>
<keyword evidence="6 7" id="KW-0482">Metalloprotease</keyword>
<organism evidence="8 9">
    <name type="scientific">Leucocoprinus leucothites</name>
    <dbReference type="NCBI Taxonomy" id="201217"/>
    <lineage>
        <taxon>Eukaryota</taxon>
        <taxon>Fungi</taxon>
        <taxon>Dikarya</taxon>
        <taxon>Basidiomycota</taxon>
        <taxon>Agaricomycotina</taxon>
        <taxon>Agaricomycetes</taxon>
        <taxon>Agaricomycetidae</taxon>
        <taxon>Agaricales</taxon>
        <taxon>Agaricineae</taxon>
        <taxon>Agaricaceae</taxon>
        <taxon>Leucocoprinus</taxon>
    </lineage>
</organism>
<dbReference type="SUPFAM" id="SSF55486">
    <property type="entry name" value="Metalloproteases ('zincins'), catalytic domain"/>
    <property type="match status" value="1"/>
</dbReference>
<dbReference type="PANTHER" id="PTHR33478">
    <property type="entry name" value="EXTRACELLULAR METALLOPROTEINASE MEP"/>
    <property type="match status" value="1"/>
</dbReference>
<dbReference type="GO" id="GO:0004222">
    <property type="term" value="F:metalloendopeptidase activity"/>
    <property type="evidence" value="ECO:0007669"/>
    <property type="project" value="InterPro"/>
</dbReference>
<evidence type="ECO:0000256" key="1">
    <source>
        <dbReference type="ARBA" id="ARBA00001947"/>
    </source>
</evidence>
<evidence type="ECO:0000256" key="4">
    <source>
        <dbReference type="ARBA" id="ARBA00022801"/>
    </source>
</evidence>
<evidence type="ECO:0000256" key="3">
    <source>
        <dbReference type="ARBA" id="ARBA00022723"/>
    </source>
</evidence>
<dbReference type="EC" id="3.4.24.-" evidence="7"/>
<dbReference type="GO" id="GO:0008270">
    <property type="term" value="F:zinc ion binding"/>
    <property type="evidence" value="ECO:0007669"/>
    <property type="project" value="InterPro"/>
</dbReference>
<evidence type="ECO:0000256" key="2">
    <source>
        <dbReference type="ARBA" id="ARBA00022670"/>
    </source>
</evidence>
<dbReference type="Pfam" id="PF02128">
    <property type="entry name" value="Peptidase_M36"/>
    <property type="match status" value="1"/>
</dbReference>
<proteinExistence type="inferred from homology"/>
<dbReference type="EMBL" id="JAACJO010000013">
    <property type="protein sequence ID" value="KAF5351044.1"/>
    <property type="molecule type" value="Genomic_DNA"/>
</dbReference>
<gene>
    <name evidence="8" type="ORF">D9756_008170</name>
</gene>
<comment type="caution">
    <text evidence="8">The sequence shown here is derived from an EMBL/GenBank/DDBJ whole genome shotgun (WGS) entry which is preliminary data.</text>
</comment>
<dbReference type="InterPro" id="IPR001842">
    <property type="entry name" value="Peptidase_M36"/>
</dbReference>
<dbReference type="Gene3D" id="3.10.170.10">
    <property type="match status" value="1"/>
</dbReference>
<comment type="cofactor">
    <cofactor evidence="1 7">
        <name>Zn(2+)</name>
        <dbReference type="ChEBI" id="CHEBI:29105"/>
    </cofactor>
</comment>
<dbReference type="InterPro" id="IPR050371">
    <property type="entry name" value="Fungal_virulence_M36"/>
</dbReference>
<keyword evidence="9" id="KW-1185">Reference proteome</keyword>
<keyword evidence="2 7" id="KW-0645">Protease</keyword>
<protein>
    <recommendedName>
        <fullName evidence="7">Extracellular metalloproteinase</fullName>
        <ecNumber evidence="7">3.4.24.-</ecNumber>
    </recommendedName>
    <alternativeName>
        <fullName evidence="7">Fungalysin</fullName>
    </alternativeName>
</protein>
<evidence type="ECO:0000313" key="8">
    <source>
        <dbReference type="EMBL" id="KAF5351044.1"/>
    </source>
</evidence>
<comment type="similarity">
    <text evidence="7">Belongs to the peptidase M36 family.</text>
</comment>
<keyword evidence="5 7" id="KW-0862">Zinc</keyword>
<dbReference type="GO" id="GO:0005615">
    <property type="term" value="C:extracellular space"/>
    <property type="evidence" value="ECO:0007669"/>
    <property type="project" value="InterPro"/>
</dbReference>
<name>A0A8H5FW11_9AGAR</name>
<dbReference type="PANTHER" id="PTHR33478:SF1">
    <property type="entry name" value="EXTRACELLULAR METALLOPROTEINASE MEP"/>
    <property type="match status" value="1"/>
</dbReference>
<keyword evidence="7" id="KW-0964">Secreted</keyword>
<evidence type="ECO:0000256" key="7">
    <source>
        <dbReference type="RuleBase" id="RU364017"/>
    </source>
</evidence>
<dbReference type="OrthoDB" id="3227768at2759"/>
<evidence type="ECO:0000256" key="5">
    <source>
        <dbReference type="ARBA" id="ARBA00022833"/>
    </source>
</evidence>